<sequence length="208" mass="24865">MEKKTKTLLFTNIQDPSSFSSEIKNTYDIKEVYNIPNNNSLLFVIFYNIKDSDKCYKEYISKEYNVHYTISKYELPKDQEKCDKNKNQSTLFITLKNITEFNESLLNQYGEVKDIRNANQNTKCVEFYDSRSADKCYNDLMTKGYQVKYVWDMSTKTKWDIIRNTDNIISQQIQPQKKRKVVVNKNMFIKLFDEFISENIEKVYKNIN</sequence>
<dbReference type="Proteomes" id="UP000034350">
    <property type="component" value="Unassembled WGS sequence"/>
</dbReference>
<reference evidence="1 2" key="1">
    <citation type="journal article" date="2015" name="Environ. Microbiol.">
        <title>Genome analyses suggest the presence of polyploidy and recent human-driven expansions in eight global populations of the honeybee pathogen Nosema ceranae.</title>
        <authorList>
            <person name="Pelin A."/>
            <person name="Selman M."/>
            <person name="Aris-Brosou S."/>
            <person name="Farinelli L."/>
            <person name="Corradi N."/>
        </authorList>
    </citation>
    <scope>NUCLEOTIDE SEQUENCE [LARGE SCALE GENOMIC DNA]</scope>
    <source>
        <strain evidence="1 2">PA08 1199</strain>
    </source>
</reference>
<dbReference type="AlphaFoldDB" id="A0A0F9WPX0"/>
<evidence type="ECO:0000313" key="2">
    <source>
        <dbReference type="Proteomes" id="UP000034350"/>
    </source>
</evidence>
<dbReference type="OMA" id="PKENDIC"/>
<keyword evidence="2" id="KW-1185">Reference proteome</keyword>
<dbReference type="OrthoDB" id="439808at2759"/>
<name>A0A0F9WPX0_9MICR</name>
<organism evidence="1 2">
    <name type="scientific">Vairimorpha ceranae</name>
    <dbReference type="NCBI Taxonomy" id="40302"/>
    <lineage>
        <taxon>Eukaryota</taxon>
        <taxon>Fungi</taxon>
        <taxon>Fungi incertae sedis</taxon>
        <taxon>Microsporidia</taxon>
        <taxon>Nosematidae</taxon>
        <taxon>Vairimorpha</taxon>
    </lineage>
</organism>
<evidence type="ECO:0000313" key="1">
    <source>
        <dbReference type="EMBL" id="KKO74998.1"/>
    </source>
</evidence>
<dbReference type="EMBL" id="JPQZ01000036">
    <property type="protein sequence ID" value="KKO74998.1"/>
    <property type="molecule type" value="Genomic_DNA"/>
</dbReference>
<dbReference type="GeneID" id="36320248"/>
<protein>
    <submittedName>
        <fullName evidence="1">F0f1-type atp subunit c archaeal vacuolar-type h+-subunit k</fullName>
    </submittedName>
</protein>
<dbReference type="VEuPathDB" id="MicrosporidiaDB:NCER_102136"/>
<dbReference type="VEuPathDB" id="MicrosporidiaDB:G9O61_00g019970"/>
<comment type="caution">
    <text evidence="1">The sequence shown here is derived from an EMBL/GenBank/DDBJ whole genome shotgun (WGS) entry which is preliminary data.</text>
</comment>
<proteinExistence type="predicted"/>
<dbReference type="RefSeq" id="XP_024330740.1">
    <property type="nucleotide sequence ID" value="XM_024475312.1"/>
</dbReference>
<gene>
    <name evidence="1" type="ORF">AAJ76_3600017293</name>
</gene>
<accession>A0A0F9WPX0</accession>
<dbReference type="VEuPathDB" id="MicrosporidiaDB:AAJ76_3600017293"/>